<keyword evidence="13" id="KW-1185">Reference proteome</keyword>
<feature type="region of interest" description="Disordered" evidence="10">
    <location>
        <begin position="1"/>
        <end position="142"/>
    </location>
</feature>
<dbReference type="KEGG" id="scac:106093153"/>
<keyword evidence="5 9" id="KW-0653">Protein transport</keyword>
<dbReference type="GO" id="GO:0005543">
    <property type="term" value="F:phospholipid binding"/>
    <property type="evidence" value="ECO:0007669"/>
    <property type="project" value="TreeGrafter"/>
</dbReference>
<evidence type="ECO:0000313" key="13">
    <source>
        <dbReference type="Proteomes" id="UP000095300"/>
    </source>
</evidence>
<feature type="compositionally biased region" description="Polar residues" evidence="10">
    <location>
        <begin position="26"/>
        <end position="48"/>
    </location>
</feature>
<dbReference type="GO" id="GO:0003676">
    <property type="term" value="F:nucleic acid binding"/>
    <property type="evidence" value="ECO:0007669"/>
    <property type="project" value="InterPro"/>
</dbReference>
<dbReference type="InterPro" id="IPR035979">
    <property type="entry name" value="RBD_domain_sf"/>
</dbReference>
<dbReference type="OrthoDB" id="3365060at2759"/>
<dbReference type="EnsemblMetazoa" id="SCAU008050-RA">
    <property type="protein sequence ID" value="SCAU008050-PA"/>
    <property type="gene ID" value="SCAU008050"/>
</dbReference>
<reference evidence="13" key="1">
    <citation type="submission" date="2015-05" db="EMBL/GenBank/DDBJ databases">
        <authorList>
            <person name="Wilson R.K."/>
            <person name="Warren W.C."/>
            <person name="Olafson P."/>
        </authorList>
    </citation>
    <scope>NUCLEOTIDE SEQUENCE [LARGE SCALE GENOMIC DNA]</scope>
    <source>
        <strain evidence="13">USDA</strain>
    </source>
</reference>
<dbReference type="InterPro" id="IPR012677">
    <property type="entry name" value="Nucleotide-bd_a/b_plait_sf"/>
</dbReference>
<reference evidence="12" key="2">
    <citation type="submission" date="2020-05" db="UniProtKB">
        <authorList>
            <consortium name="EnsemblMetazoa"/>
        </authorList>
    </citation>
    <scope>IDENTIFICATION</scope>
    <source>
        <strain evidence="12">USDA</strain>
    </source>
</reference>
<dbReference type="CDD" id="cd12441">
    <property type="entry name" value="RRM_Nup53_like"/>
    <property type="match status" value="1"/>
</dbReference>
<dbReference type="AlphaFoldDB" id="A0A1I8PHD4"/>
<keyword evidence="7 9" id="KW-0906">Nuclear pore complex</keyword>
<keyword evidence="3 9" id="KW-0813">Transport</keyword>
<dbReference type="PROSITE" id="PS51472">
    <property type="entry name" value="RRM_NUP35"/>
    <property type="match status" value="1"/>
</dbReference>
<organism evidence="12 13">
    <name type="scientific">Stomoxys calcitrans</name>
    <name type="common">Stable fly</name>
    <name type="synonym">Conops calcitrans</name>
    <dbReference type="NCBI Taxonomy" id="35570"/>
    <lineage>
        <taxon>Eukaryota</taxon>
        <taxon>Metazoa</taxon>
        <taxon>Ecdysozoa</taxon>
        <taxon>Arthropoda</taxon>
        <taxon>Hexapoda</taxon>
        <taxon>Insecta</taxon>
        <taxon>Pterygota</taxon>
        <taxon>Neoptera</taxon>
        <taxon>Endopterygota</taxon>
        <taxon>Diptera</taxon>
        <taxon>Brachycera</taxon>
        <taxon>Muscomorpha</taxon>
        <taxon>Muscoidea</taxon>
        <taxon>Muscidae</taxon>
        <taxon>Stomoxys</taxon>
    </lineage>
</organism>
<feature type="compositionally biased region" description="Polar residues" evidence="10">
    <location>
        <begin position="80"/>
        <end position="108"/>
    </location>
</feature>
<gene>
    <name evidence="12" type="primary">106093153</name>
</gene>
<evidence type="ECO:0000256" key="7">
    <source>
        <dbReference type="ARBA" id="ARBA00023132"/>
    </source>
</evidence>
<protein>
    <recommendedName>
        <fullName evidence="9">Nucleoporin NUP53</fullName>
    </recommendedName>
</protein>
<feature type="compositionally biased region" description="Polar residues" evidence="10">
    <location>
        <begin position="121"/>
        <end position="137"/>
    </location>
</feature>
<dbReference type="GO" id="GO:0051028">
    <property type="term" value="P:mRNA transport"/>
    <property type="evidence" value="ECO:0007669"/>
    <property type="project" value="UniProtKB-UniRule"/>
</dbReference>
<dbReference type="FunFam" id="3.30.70.330:FF:000095">
    <property type="entry name" value="Putative Nucleoporin NUP53"/>
    <property type="match status" value="1"/>
</dbReference>
<dbReference type="PANTHER" id="PTHR21527:SF6">
    <property type="entry name" value="NUCLEOPORIN NUP35"/>
    <property type="match status" value="1"/>
</dbReference>
<dbReference type="Pfam" id="PF05172">
    <property type="entry name" value="RRM_Nup35"/>
    <property type="match status" value="1"/>
</dbReference>
<dbReference type="InterPro" id="IPR007846">
    <property type="entry name" value="RRM_NUP35_dom"/>
</dbReference>
<dbReference type="Proteomes" id="UP000095300">
    <property type="component" value="Unassembled WGS sequence"/>
</dbReference>
<feature type="domain" description="RRM Nup35-type" evidence="11">
    <location>
        <begin position="208"/>
        <end position="289"/>
    </location>
</feature>
<comment type="function">
    <text evidence="9">Functions as a component of the nuclear pore complex (NPC).</text>
</comment>
<dbReference type="GO" id="GO:0044613">
    <property type="term" value="C:nuclear pore central transport channel"/>
    <property type="evidence" value="ECO:0007669"/>
    <property type="project" value="TreeGrafter"/>
</dbReference>
<dbReference type="GO" id="GO:0006999">
    <property type="term" value="P:nuclear pore organization"/>
    <property type="evidence" value="ECO:0007669"/>
    <property type="project" value="TreeGrafter"/>
</dbReference>
<evidence type="ECO:0000256" key="8">
    <source>
        <dbReference type="ARBA" id="ARBA00023242"/>
    </source>
</evidence>
<evidence type="ECO:0000256" key="5">
    <source>
        <dbReference type="ARBA" id="ARBA00022927"/>
    </source>
</evidence>
<evidence type="ECO:0000256" key="6">
    <source>
        <dbReference type="ARBA" id="ARBA00023010"/>
    </source>
</evidence>
<dbReference type="PIRSF" id="PIRSF038119">
    <property type="entry name" value="Nucleoporin_NUP53"/>
    <property type="match status" value="1"/>
</dbReference>
<dbReference type="STRING" id="35570.A0A1I8PHD4"/>
<evidence type="ECO:0000259" key="11">
    <source>
        <dbReference type="PROSITE" id="PS51472"/>
    </source>
</evidence>
<evidence type="ECO:0000256" key="2">
    <source>
        <dbReference type="ARBA" id="ARBA00009454"/>
    </source>
</evidence>
<proteinExistence type="inferred from homology"/>
<dbReference type="EnsemblMetazoa" id="SCAU008050-RB">
    <property type="protein sequence ID" value="SCAU008050-PB"/>
    <property type="gene ID" value="SCAU008050"/>
</dbReference>
<evidence type="ECO:0000313" key="12">
    <source>
        <dbReference type="EnsemblMetazoa" id="SCAU008050-PA"/>
    </source>
</evidence>
<evidence type="ECO:0000256" key="1">
    <source>
        <dbReference type="ARBA" id="ARBA00004567"/>
    </source>
</evidence>
<dbReference type="GO" id="GO:0017056">
    <property type="term" value="F:structural constituent of nuclear pore"/>
    <property type="evidence" value="ECO:0007669"/>
    <property type="project" value="InterPro"/>
</dbReference>
<dbReference type="InterPro" id="IPR017389">
    <property type="entry name" value="Nucleoporin_NUP53"/>
</dbReference>
<keyword evidence="6 9" id="KW-0811">Translocation</keyword>
<sequence length="345" mass="37511">MEPMALGSPSGSPATNPYLPSFLLGEQQTPSTPRNNTLSPNKAGNRNLSFGFATSPGASNSPQQDYNRSGLGQKTLFGGYQQTPPIQQNSNFPGTPMQSHNTSISGPPTQGLFDSLRNERNQVQTPTRSLQPQSQLGTPIIGNHNASIASTYALNQSIQQQMANVTGQFNDSYNNASFNTSRAGIMSPMLPGAPVNNSQLLQCPPQPRYTEFWITVFGFPSSATAVVLQHFAQCGTIVDKVFPSQNGNWVHLKYSSRLECDKALNYNEKILSNNIMIGVTQCKDKAIIDKENICENNGQQNVKIRPLAQTAYKSAQNDTSVVSNPNAPQKSSGIMNKAMDLFFGW</sequence>
<dbReference type="GO" id="GO:0044615">
    <property type="term" value="C:nuclear pore nuclear basket"/>
    <property type="evidence" value="ECO:0007669"/>
    <property type="project" value="TreeGrafter"/>
</dbReference>
<accession>A0A1I8PHD4</accession>
<evidence type="ECO:0000256" key="10">
    <source>
        <dbReference type="SAM" id="MobiDB-lite"/>
    </source>
</evidence>
<name>A0A1I8PHD4_STOCA</name>
<evidence type="ECO:0000256" key="4">
    <source>
        <dbReference type="ARBA" id="ARBA00022816"/>
    </source>
</evidence>
<evidence type="ECO:0000256" key="3">
    <source>
        <dbReference type="ARBA" id="ARBA00022448"/>
    </source>
</evidence>
<dbReference type="Gene3D" id="3.30.70.330">
    <property type="match status" value="1"/>
</dbReference>
<feature type="compositionally biased region" description="Polar residues" evidence="10">
    <location>
        <begin position="56"/>
        <end position="72"/>
    </location>
</feature>
<comment type="subcellular location">
    <subcellularLocation>
        <location evidence="1 9">Nucleus</location>
        <location evidence="1 9">Nuclear pore complex</location>
    </subcellularLocation>
</comment>
<dbReference type="VEuPathDB" id="VectorBase:SCAU008050"/>
<dbReference type="GO" id="GO:0031965">
    <property type="term" value="C:nuclear membrane"/>
    <property type="evidence" value="ECO:0007669"/>
    <property type="project" value="InterPro"/>
</dbReference>
<dbReference type="SUPFAM" id="SSF54928">
    <property type="entry name" value="RNA-binding domain, RBD"/>
    <property type="match status" value="1"/>
</dbReference>
<keyword evidence="8 9" id="KW-0539">Nucleus</keyword>
<dbReference type="GO" id="GO:0006607">
    <property type="term" value="P:NLS-bearing protein import into nucleus"/>
    <property type="evidence" value="ECO:0007669"/>
    <property type="project" value="TreeGrafter"/>
</dbReference>
<dbReference type="PANTHER" id="PTHR21527">
    <property type="entry name" value="NUCLEOPORIN NUP35"/>
    <property type="match status" value="1"/>
</dbReference>
<comment type="similarity">
    <text evidence="2 9">Belongs to the Nup35 family.</text>
</comment>
<evidence type="ECO:0000256" key="9">
    <source>
        <dbReference type="PIRNR" id="PIRNR038119"/>
    </source>
</evidence>
<keyword evidence="4 9" id="KW-0509">mRNA transport</keyword>